<dbReference type="GO" id="GO:0032993">
    <property type="term" value="C:protein-DNA complex"/>
    <property type="evidence" value="ECO:0007669"/>
    <property type="project" value="TreeGrafter"/>
</dbReference>
<dbReference type="InterPro" id="IPR036390">
    <property type="entry name" value="WH_DNA-bd_sf"/>
</dbReference>
<sequence>MISTKQLLYALAVEKTLHFKKAAENCHISQSALSTALNELEKQLGVQIFERDNKKVLVTPQGADVLQRARSIMVQVNELQTIAENQQQPLSYPITVGVIPTIAPFLLPEVFPLLSTQYPHAQLNIVEEQSHVLVDMVRRGEIDTAILAMPFPCDGLLTLEFWQEDFYWVALKGDKYTDQQEISSNELAQSHLMLLKEGHCLKDHALTACKLPTQTANHGFGATSLNTLIQMVKGRIGTTLIPQMALKQLTQQNQSLSAIHLQEPGPHRRIVFVIRPNYTRMNSIDALMALCKKALEDS</sequence>
<dbReference type="Proteomes" id="UP000198749">
    <property type="component" value="Unassembled WGS sequence"/>
</dbReference>
<organism evidence="6 7">
    <name type="scientific">Amphritea atlantica</name>
    <dbReference type="NCBI Taxonomy" id="355243"/>
    <lineage>
        <taxon>Bacteria</taxon>
        <taxon>Pseudomonadati</taxon>
        <taxon>Pseudomonadota</taxon>
        <taxon>Gammaproteobacteria</taxon>
        <taxon>Oceanospirillales</taxon>
        <taxon>Oceanospirillaceae</taxon>
        <taxon>Amphritea</taxon>
    </lineage>
</organism>
<feature type="domain" description="HTH lysR-type" evidence="5">
    <location>
        <begin position="2"/>
        <end position="59"/>
    </location>
</feature>
<evidence type="ECO:0000256" key="4">
    <source>
        <dbReference type="ARBA" id="ARBA00023163"/>
    </source>
</evidence>
<dbReference type="InterPro" id="IPR000847">
    <property type="entry name" value="LysR_HTH_N"/>
</dbReference>
<dbReference type="InterPro" id="IPR005119">
    <property type="entry name" value="LysR_subst-bd"/>
</dbReference>
<evidence type="ECO:0000256" key="1">
    <source>
        <dbReference type="ARBA" id="ARBA00009437"/>
    </source>
</evidence>
<keyword evidence="2" id="KW-0805">Transcription regulation</keyword>
<dbReference type="Gene3D" id="3.40.190.10">
    <property type="entry name" value="Periplasmic binding protein-like II"/>
    <property type="match status" value="2"/>
</dbReference>
<dbReference type="RefSeq" id="WP_091354664.1">
    <property type="nucleotide sequence ID" value="NZ_AP025284.1"/>
</dbReference>
<dbReference type="GO" id="GO:0003700">
    <property type="term" value="F:DNA-binding transcription factor activity"/>
    <property type="evidence" value="ECO:0007669"/>
    <property type="project" value="InterPro"/>
</dbReference>
<dbReference type="FunFam" id="1.10.10.10:FF:000001">
    <property type="entry name" value="LysR family transcriptional regulator"/>
    <property type="match status" value="1"/>
</dbReference>
<evidence type="ECO:0000259" key="5">
    <source>
        <dbReference type="PROSITE" id="PS50931"/>
    </source>
</evidence>
<evidence type="ECO:0000313" key="7">
    <source>
        <dbReference type="Proteomes" id="UP000198749"/>
    </source>
</evidence>
<dbReference type="GO" id="GO:0003677">
    <property type="term" value="F:DNA binding"/>
    <property type="evidence" value="ECO:0007669"/>
    <property type="project" value="UniProtKB-KW"/>
</dbReference>
<keyword evidence="7" id="KW-1185">Reference proteome</keyword>
<dbReference type="OrthoDB" id="9775392at2"/>
<gene>
    <name evidence="6" type="ORF">SAMN03080615_00937</name>
</gene>
<keyword evidence="4" id="KW-0804">Transcription</keyword>
<dbReference type="Pfam" id="PF03466">
    <property type="entry name" value="LysR_substrate"/>
    <property type="match status" value="1"/>
</dbReference>
<dbReference type="PROSITE" id="PS50931">
    <property type="entry name" value="HTH_LYSR"/>
    <property type="match status" value="1"/>
</dbReference>
<dbReference type="SUPFAM" id="SSF53850">
    <property type="entry name" value="Periplasmic binding protein-like II"/>
    <property type="match status" value="1"/>
</dbReference>
<accession>A0A1H9ELF9</accession>
<protein>
    <submittedName>
        <fullName evidence="6">Transcriptional regulator, LysR family</fullName>
    </submittedName>
</protein>
<dbReference type="PRINTS" id="PR00039">
    <property type="entry name" value="HTHLYSR"/>
</dbReference>
<keyword evidence="3" id="KW-0238">DNA-binding</keyword>
<evidence type="ECO:0000313" key="6">
    <source>
        <dbReference type="EMBL" id="SEQ25838.1"/>
    </source>
</evidence>
<evidence type="ECO:0000256" key="2">
    <source>
        <dbReference type="ARBA" id="ARBA00023015"/>
    </source>
</evidence>
<dbReference type="PANTHER" id="PTHR30346:SF10">
    <property type="entry name" value="TRANSCRIPTIONAL REGULATOR OF OXIDATIVE STRESS OXYR"/>
    <property type="match status" value="1"/>
</dbReference>
<dbReference type="InterPro" id="IPR036388">
    <property type="entry name" value="WH-like_DNA-bd_sf"/>
</dbReference>
<dbReference type="STRING" id="355243.SAMN03080615_00937"/>
<dbReference type="Gene3D" id="1.10.10.10">
    <property type="entry name" value="Winged helix-like DNA-binding domain superfamily/Winged helix DNA-binding domain"/>
    <property type="match status" value="1"/>
</dbReference>
<reference evidence="7" key="1">
    <citation type="submission" date="2016-10" db="EMBL/GenBank/DDBJ databases">
        <authorList>
            <person name="Varghese N."/>
            <person name="Submissions S."/>
        </authorList>
    </citation>
    <scope>NUCLEOTIDE SEQUENCE [LARGE SCALE GENOMIC DNA]</scope>
    <source>
        <strain evidence="7">DSM 18887</strain>
    </source>
</reference>
<dbReference type="EMBL" id="FOGB01000002">
    <property type="protein sequence ID" value="SEQ25838.1"/>
    <property type="molecule type" value="Genomic_DNA"/>
</dbReference>
<dbReference type="CDD" id="cd08411">
    <property type="entry name" value="PBP2_OxyR"/>
    <property type="match status" value="1"/>
</dbReference>
<dbReference type="SUPFAM" id="SSF46785">
    <property type="entry name" value="Winged helix' DNA-binding domain"/>
    <property type="match status" value="1"/>
</dbReference>
<dbReference type="AlphaFoldDB" id="A0A1H9ELF9"/>
<evidence type="ECO:0000256" key="3">
    <source>
        <dbReference type="ARBA" id="ARBA00023125"/>
    </source>
</evidence>
<dbReference type="Pfam" id="PF00126">
    <property type="entry name" value="HTH_1"/>
    <property type="match status" value="1"/>
</dbReference>
<comment type="similarity">
    <text evidence="1">Belongs to the LysR transcriptional regulatory family.</text>
</comment>
<dbReference type="PANTHER" id="PTHR30346">
    <property type="entry name" value="TRANSCRIPTIONAL DUAL REGULATOR HCAR-RELATED"/>
    <property type="match status" value="1"/>
</dbReference>
<proteinExistence type="inferred from homology"/>
<name>A0A1H9ELF9_9GAMM</name>